<dbReference type="PROSITE" id="PS51195">
    <property type="entry name" value="Q_MOTIF"/>
    <property type="match status" value="1"/>
</dbReference>
<dbReference type="Pfam" id="PF00270">
    <property type="entry name" value="DEAD"/>
    <property type="match status" value="1"/>
</dbReference>
<evidence type="ECO:0000256" key="1">
    <source>
        <dbReference type="ARBA" id="ARBA00022741"/>
    </source>
</evidence>
<evidence type="ECO:0000259" key="9">
    <source>
        <dbReference type="PROSITE" id="PS51194"/>
    </source>
</evidence>
<dbReference type="Pfam" id="PF00271">
    <property type="entry name" value="Helicase_C"/>
    <property type="match status" value="1"/>
</dbReference>
<feature type="domain" description="DEAD-box RNA helicase Q" evidence="10">
    <location>
        <begin position="3"/>
        <end position="31"/>
    </location>
</feature>
<feature type="domain" description="Helicase ATP-binding" evidence="7">
    <location>
        <begin position="34"/>
        <end position="206"/>
    </location>
</feature>
<accession>A0A9Y2AJD0</accession>
<proteinExistence type="inferred from homology"/>
<dbReference type="PROSITE" id="PS51193">
    <property type="entry name" value="HELICASE_ATP_BIND_2"/>
    <property type="match status" value="1"/>
</dbReference>
<dbReference type="RefSeq" id="WP_309320596.1">
    <property type="nucleotide sequence ID" value="NZ_CP120678.1"/>
</dbReference>
<dbReference type="CDD" id="cd18787">
    <property type="entry name" value="SF2_C_DEAD"/>
    <property type="match status" value="1"/>
</dbReference>
<dbReference type="GO" id="GO:0005829">
    <property type="term" value="C:cytosol"/>
    <property type="evidence" value="ECO:0007669"/>
    <property type="project" value="TreeGrafter"/>
</dbReference>
<dbReference type="InterPro" id="IPR011545">
    <property type="entry name" value="DEAD/DEAH_box_helicase_dom"/>
</dbReference>
<evidence type="ECO:0000256" key="4">
    <source>
        <dbReference type="ARBA" id="ARBA00022840"/>
    </source>
</evidence>
<evidence type="ECO:0000256" key="6">
    <source>
        <dbReference type="RuleBase" id="RU000492"/>
    </source>
</evidence>
<dbReference type="InterPro" id="IPR050547">
    <property type="entry name" value="DEAD_box_RNA_helicases"/>
</dbReference>
<comment type="similarity">
    <text evidence="6">Belongs to the DEAD box helicase family.</text>
</comment>
<keyword evidence="12" id="KW-1185">Reference proteome</keyword>
<evidence type="ECO:0000259" key="7">
    <source>
        <dbReference type="PROSITE" id="PS51192"/>
    </source>
</evidence>
<dbReference type="InterPro" id="IPR027417">
    <property type="entry name" value="P-loop_NTPase"/>
</dbReference>
<sequence>MKENFLKFGLDEQLAVGLEKMGFEAFTQIQAEVLPVALTGKNIIGKSATGTGKTLAYLLPIVQKIEMDNRALQAVVLAPTYELAMQIYRQLELLMQKAEKKITIASLIGGANISRQVDKLKNKPQIVVGSVGRILELQKKGKLQFKNVKMVVLDEADRMVDDQNFAMVRQFVKQVPVDVQYMLFSATISRKTFSKADEFAKEPVEILLKDETTLSENIMHSYFLADFRDKIDVLRKITRGLEIKRGLVFVNKTHDIKIVTEKLLYHGLKVVSLAGDANKIERKKAIDDFTKGKVTLMIASDVAARGLDIPDIDFVIHHDVGDNESVYTHRAGRTGRAGKKGQSISLVAPKEIKKISDFAERLQIEIKPKQLLQGKIVDFRRRPTNRNHVKKENKNNK</sequence>
<evidence type="ECO:0000256" key="3">
    <source>
        <dbReference type="ARBA" id="ARBA00022806"/>
    </source>
</evidence>
<dbReference type="GO" id="GO:0033592">
    <property type="term" value="F:RNA strand annealing activity"/>
    <property type="evidence" value="ECO:0007669"/>
    <property type="project" value="TreeGrafter"/>
</dbReference>
<feature type="domain" description="Helicase ATP-binding" evidence="8">
    <location>
        <begin position="4"/>
        <end position="304"/>
    </location>
</feature>
<protein>
    <submittedName>
        <fullName evidence="11">DEAD/DEAH box helicase</fullName>
    </submittedName>
</protein>
<evidence type="ECO:0000259" key="10">
    <source>
        <dbReference type="PROSITE" id="PS51195"/>
    </source>
</evidence>
<dbReference type="PANTHER" id="PTHR47963">
    <property type="entry name" value="DEAD-BOX ATP-DEPENDENT RNA HELICASE 47, MITOCHONDRIAL"/>
    <property type="match status" value="1"/>
</dbReference>
<dbReference type="InterPro" id="IPR000629">
    <property type="entry name" value="RNA-helicase_DEAD-box_CS"/>
</dbReference>
<evidence type="ECO:0000259" key="8">
    <source>
        <dbReference type="PROSITE" id="PS51193"/>
    </source>
</evidence>
<feature type="short sequence motif" description="Q motif" evidence="5">
    <location>
        <begin position="3"/>
        <end position="31"/>
    </location>
</feature>
<keyword evidence="1 6" id="KW-0547">Nucleotide-binding</keyword>
<dbReference type="GO" id="GO:0005524">
    <property type="term" value="F:ATP binding"/>
    <property type="evidence" value="ECO:0007669"/>
    <property type="project" value="UniProtKB-KW"/>
</dbReference>
<dbReference type="InterPro" id="IPR014001">
    <property type="entry name" value="Helicase_ATP-bd"/>
</dbReference>
<dbReference type="SUPFAM" id="SSF52540">
    <property type="entry name" value="P-loop containing nucleoside triphosphate hydrolases"/>
    <property type="match status" value="1"/>
</dbReference>
<evidence type="ECO:0000313" key="11">
    <source>
        <dbReference type="EMBL" id="WIW71234.1"/>
    </source>
</evidence>
<feature type="domain" description="Helicase C-terminal" evidence="9">
    <location>
        <begin position="226"/>
        <end position="377"/>
    </location>
</feature>
<dbReference type="PROSITE" id="PS51194">
    <property type="entry name" value="HELICASE_CTER"/>
    <property type="match status" value="1"/>
</dbReference>
<dbReference type="InterPro" id="IPR044742">
    <property type="entry name" value="DEAD/DEAH_RhlB"/>
</dbReference>
<organism evidence="11 12">
    <name type="scientific">Selenobaculum gibii</name>
    <dbReference type="NCBI Taxonomy" id="3054208"/>
    <lineage>
        <taxon>Bacteria</taxon>
        <taxon>Bacillati</taxon>
        <taxon>Bacillota</taxon>
        <taxon>Negativicutes</taxon>
        <taxon>Selenomonadales</taxon>
        <taxon>Selenomonadaceae</taxon>
        <taxon>Selenobaculum</taxon>
    </lineage>
</organism>
<dbReference type="GO" id="GO:0009409">
    <property type="term" value="P:response to cold"/>
    <property type="evidence" value="ECO:0007669"/>
    <property type="project" value="TreeGrafter"/>
</dbReference>
<dbReference type="KEGG" id="sgbi:P3F81_02565"/>
<keyword evidence="4 6" id="KW-0067">ATP-binding</keyword>
<keyword evidence="2 6" id="KW-0378">Hydrolase</keyword>
<dbReference type="CDD" id="cd00268">
    <property type="entry name" value="DEADc"/>
    <property type="match status" value="1"/>
</dbReference>
<evidence type="ECO:0000256" key="5">
    <source>
        <dbReference type="PROSITE-ProRule" id="PRU00552"/>
    </source>
</evidence>
<evidence type="ECO:0000313" key="12">
    <source>
        <dbReference type="Proteomes" id="UP001243623"/>
    </source>
</evidence>
<evidence type="ECO:0000256" key="2">
    <source>
        <dbReference type="ARBA" id="ARBA00022801"/>
    </source>
</evidence>
<dbReference type="GO" id="GO:0005840">
    <property type="term" value="C:ribosome"/>
    <property type="evidence" value="ECO:0007669"/>
    <property type="project" value="TreeGrafter"/>
</dbReference>
<dbReference type="EMBL" id="CP120678">
    <property type="protein sequence ID" value="WIW71234.1"/>
    <property type="molecule type" value="Genomic_DNA"/>
</dbReference>
<gene>
    <name evidence="11" type="ORF">P3F81_02565</name>
</gene>
<dbReference type="PROSITE" id="PS51192">
    <property type="entry name" value="HELICASE_ATP_BIND_1"/>
    <property type="match status" value="1"/>
</dbReference>
<reference evidence="11" key="1">
    <citation type="submission" date="2023-03" db="EMBL/GenBank/DDBJ databases">
        <title>Selenobaculum gbiensis gen. nov. sp. nov., a new bacterium isolated from the gut microbiota of IBD patient.</title>
        <authorList>
            <person name="Yeo S."/>
            <person name="Park H."/>
            <person name="Huh C.S."/>
        </authorList>
    </citation>
    <scope>NUCLEOTIDE SEQUENCE</scope>
    <source>
        <strain evidence="11">ICN-92133</strain>
    </source>
</reference>
<keyword evidence="3 6" id="KW-0347">Helicase</keyword>
<dbReference type="Gene3D" id="3.40.50.300">
    <property type="entry name" value="P-loop containing nucleotide triphosphate hydrolases"/>
    <property type="match status" value="2"/>
</dbReference>
<dbReference type="InterPro" id="IPR014013">
    <property type="entry name" value="Helic_SF1/SF2_ATP-bd_DinG/Rad3"/>
</dbReference>
<dbReference type="Proteomes" id="UP001243623">
    <property type="component" value="Chromosome"/>
</dbReference>
<dbReference type="PROSITE" id="PS00039">
    <property type="entry name" value="DEAD_ATP_HELICASE"/>
    <property type="match status" value="1"/>
</dbReference>
<name>A0A9Y2AJD0_9FIRM</name>
<dbReference type="GO" id="GO:0016787">
    <property type="term" value="F:hydrolase activity"/>
    <property type="evidence" value="ECO:0007669"/>
    <property type="project" value="UniProtKB-KW"/>
</dbReference>
<dbReference type="SMART" id="SM00490">
    <property type="entry name" value="HELICc"/>
    <property type="match status" value="1"/>
</dbReference>
<dbReference type="PANTHER" id="PTHR47963:SF7">
    <property type="entry name" value="ATP-DEPENDENT RNA HELICASE YFML-RELATED"/>
    <property type="match status" value="1"/>
</dbReference>
<dbReference type="SMART" id="SM00487">
    <property type="entry name" value="DEXDc"/>
    <property type="match status" value="1"/>
</dbReference>
<dbReference type="GO" id="GO:0003724">
    <property type="term" value="F:RNA helicase activity"/>
    <property type="evidence" value="ECO:0007669"/>
    <property type="project" value="InterPro"/>
</dbReference>
<dbReference type="InterPro" id="IPR001650">
    <property type="entry name" value="Helicase_C-like"/>
</dbReference>
<dbReference type="InterPro" id="IPR014014">
    <property type="entry name" value="RNA_helicase_DEAD_Q_motif"/>
</dbReference>
<dbReference type="AlphaFoldDB" id="A0A9Y2AJD0"/>